<evidence type="ECO:0000313" key="1">
    <source>
        <dbReference type="EMBL" id="KAJ1194556.1"/>
    </source>
</evidence>
<proteinExistence type="predicted"/>
<dbReference type="AlphaFoldDB" id="A0AAV7V163"/>
<keyword evidence="2" id="KW-1185">Reference proteome</keyword>
<comment type="caution">
    <text evidence="1">The sequence shown here is derived from an EMBL/GenBank/DDBJ whole genome shotgun (WGS) entry which is preliminary data.</text>
</comment>
<dbReference type="EMBL" id="JANPWB010000004">
    <property type="protein sequence ID" value="KAJ1194556.1"/>
    <property type="molecule type" value="Genomic_DNA"/>
</dbReference>
<name>A0AAV7V163_PLEWA</name>
<reference evidence="1" key="1">
    <citation type="journal article" date="2022" name="bioRxiv">
        <title>Sequencing and chromosome-scale assembly of the giantPleurodeles waltlgenome.</title>
        <authorList>
            <person name="Brown T."/>
            <person name="Elewa A."/>
            <person name="Iarovenko S."/>
            <person name="Subramanian E."/>
            <person name="Araus A.J."/>
            <person name="Petzold A."/>
            <person name="Susuki M."/>
            <person name="Suzuki K.-i.T."/>
            <person name="Hayashi T."/>
            <person name="Toyoda A."/>
            <person name="Oliveira C."/>
            <person name="Osipova E."/>
            <person name="Leigh N.D."/>
            <person name="Simon A."/>
            <person name="Yun M.H."/>
        </authorList>
    </citation>
    <scope>NUCLEOTIDE SEQUENCE</scope>
    <source>
        <strain evidence="1">20211129_DDA</strain>
        <tissue evidence="1">Liver</tissue>
    </source>
</reference>
<dbReference type="Proteomes" id="UP001066276">
    <property type="component" value="Chromosome 2_2"/>
</dbReference>
<evidence type="ECO:0000313" key="2">
    <source>
        <dbReference type="Proteomes" id="UP001066276"/>
    </source>
</evidence>
<gene>
    <name evidence="1" type="ORF">NDU88_003844</name>
</gene>
<organism evidence="1 2">
    <name type="scientific">Pleurodeles waltl</name>
    <name type="common">Iberian ribbed newt</name>
    <dbReference type="NCBI Taxonomy" id="8319"/>
    <lineage>
        <taxon>Eukaryota</taxon>
        <taxon>Metazoa</taxon>
        <taxon>Chordata</taxon>
        <taxon>Craniata</taxon>
        <taxon>Vertebrata</taxon>
        <taxon>Euteleostomi</taxon>
        <taxon>Amphibia</taxon>
        <taxon>Batrachia</taxon>
        <taxon>Caudata</taxon>
        <taxon>Salamandroidea</taxon>
        <taxon>Salamandridae</taxon>
        <taxon>Pleurodelinae</taxon>
        <taxon>Pleurodeles</taxon>
    </lineage>
</organism>
<protein>
    <submittedName>
        <fullName evidence="1">Uncharacterized protein</fullName>
    </submittedName>
</protein>
<accession>A0AAV7V163</accession>
<sequence>MAAGGAGDASFNAKYRRSLAAAPLPATELSKGGGPARGTAMRHRAHGASVGVYGSTSQPEIANLVSRLTICASVLRCWRLTTKFFRFQIASAERFEMCIRKLSKTCILSTRPRALVTDSTALRVCAVSRC</sequence>